<dbReference type="SUPFAM" id="SSF52540">
    <property type="entry name" value="P-loop containing nucleoside triphosphate hydrolases"/>
    <property type="match status" value="1"/>
</dbReference>
<dbReference type="EMBL" id="CP116942">
    <property type="protein sequence ID" value="WCO67690.1"/>
    <property type="molecule type" value="Genomic_DNA"/>
</dbReference>
<dbReference type="Pfam" id="PF00005">
    <property type="entry name" value="ABC_tran"/>
    <property type="match status" value="1"/>
</dbReference>
<dbReference type="PANTHER" id="PTHR42939:SF1">
    <property type="entry name" value="ABC TRANSPORTER ATP-BINDING PROTEIN ALBC-RELATED"/>
    <property type="match status" value="1"/>
</dbReference>
<keyword evidence="3" id="KW-0201">Cytochrome c-type biogenesis</keyword>
<accession>A0AAF0BWD2</accession>
<evidence type="ECO:0000256" key="3">
    <source>
        <dbReference type="ARBA" id="ARBA00022748"/>
    </source>
</evidence>
<evidence type="ECO:0000313" key="8">
    <source>
        <dbReference type="Proteomes" id="UP001216390"/>
    </source>
</evidence>
<dbReference type="InterPro" id="IPR003439">
    <property type="entry name" value="ABC_transporter-like_ATP-bd"/>
</dbReference>
<keyword evidence="8" id="KW-1185">Reference proteome</keyword>
<reference evidence="7" key="1">
    <citation type="submission" date="2023-01" db="EMBL/GenBank/DDBJ databases">
        <title>The diversity of Class Acidimicrobiia in South China Sea sediment environments and the proposal of Iamia marina sp. nov., a novel species of the genus Iamia.</title>
        <authorList>
            <person name="He Y."/>
            <person name="Tian X."/>
        </authorList>
    </citation>
    <scope>NUCLEOTIDE SEQUENCE</scope>
    <source>
        <strain evidence="7">DSM 19957</strain>
    </source>
</reference>
<dbReference type="InterPro" id="IPR005895">
    <property type="entry name" value="ABC_transptr_haem_export_CcmA"/>
</dbReference>
<proteinExistence type="predicted"/>
<dbReference type="InterPro" id="IPR051782">
    <property type="entry name" value="ABC_Transporter_VariousFunc"/>
</dbReference>
<dbReference type="InterPro" id="IPR027417">
    <property type="entry name" value="P-loop_NTPase"/>
</dbReference>
<dbReference type="PROSITE" id="PS50893">
    <property type="entry name" value="ABC_TRANSPORTER_2"/>
    <property type="match status" value="1"/>
</dbReference>
<keyword evidence="4 7" id="KW-0067">ATP-binding</keyword>
<dbReference type="GO" id="GO:0017004">
    <property type="term" value="P:cytochrome complex assembly"/>
    <property type="evidence" value="ECO:0007669"/>
    <property type="project" value="UniProtKB-KW"/>
</dbReference>
<dbReference type="InterPro" id="IPR003593">
    <property type="entry name" value="AAA+_ATPase"/>
</dbReference>
<sequence>MEPVVDLRGAVALVGRFPALAGADLEVGPGEVVLLQGPNGAGKTTLLRCCAGLVPVVDGVARVLGCDLRADRRQVRRRVGLLAHATGLYDELTVEANVAFWGRAGGCRPEDVEAALARMGLDGRLRSVDVGRLSAGQRRRTSLAVLLARRPELWLLDEPHAGLDQAGRDLVDGLIGDASAAGVTVLLSSHELDRAAAVAHRQVEVVGGHVRPVPSADEPPAAPAEVDVEPGGPDVA</sequence>
<evidence type="ECO:0000256" key="4">
    <source>
        <dbReference type="ARBA" id="ARBA00022840"/>
    </source>
</evidence>
<evidence type="ECO:0000256" key="1">
    <source>
        <dbReference type="ARBA" id="ARBA00022448"/>
    </source>
</evidence>
<dbReference type="GO" id="GO:0016887">
    <property type="term" value="F:ATP hydrolysis activity"/>
    <property type="evidence" value="ECO:0007669"/>
    <property type="project" value="InterPro"/>
</dbReference>
<keyword evidence="2" id="KW-0547">Nucleotide-binding</keyword>
<dbReference type="Proteomes" id="UP001216390">
    <property type="component" value="Chromosome"/>
</dbReference>
<evidence type="ECO:0000259" key="6">
    <source>
        <dbReference type="PROSITE" id="PS50893"/>
    </source>
</evidence>
<dbReference type="PANTHER" id="PTHR42939">
    <property type="entry name" value="ABC TRANSPORTER ATP-BINDING PROTEIN ALBC-RELATED"/>
    <property type="match status" value="1"/>
</dbReference>
<dbReference type="KEGG" id="ima:PO878_03000"/>
<dbReference type="GO" id="GO:0005524">
    <property type="term" value="F:ATP binding"/>
    <property type="evidence" value="ECO:0007669"/>
    <property type="project" value="UniProtKB-KW"/>
</dbReference>
<feature type="compositionally biased region" description="Low complexity" evidence="5">
    <location>
        <begin position="212"/>
        <end position="225"/>
    </location>
</feature>
<gene>
    <name evidence="7" type="primary">ccmA</name>
    <name evidence="7" type="ORF">PO878_03000</name>
</gene>
<evidence type="ECO:0000256" key="2">
    <source>
        <dbReference type="ARBA" id="ARBA00022741"/>
    </source>
</evidence>
<name>A0AAF0BWD2_9ACTN</name>
<organism evidence="7 8">
    <name type="scientific">Iamia majanohamensis</name>
    <dbReference type="NCBI Taxonomy" id="467976"/>
    <lineage>
        <taxon>Bacteria</taxon>
        <taxon>Bacillati</taxon>
        <taxon>Actinomycetota</taxon>
        <taxon>Acidimicrobiia</taxon>
        <taxon>Acidimicrobiales</taxon>
        <taxon>Iamiaceae</taxon>
        <taxon>Iamia</taxon>
    </lineage>
</organism>
<dbReference type="GO" id="GO:0022857">
    <property type="term" value="F:transmembrane transporter activity"/>
    <property type="evidence" value="ECO:0007669"/>
    <property type="project" value="InterPro"/>
</dbReference>
<evidence type="ECO:0000256" key="5">
    <source>
        <dbReference type="SAM" id="MobiDB-lite"/>
    </source>
</evidence>
<feature type="region of interest" description="Disordered" evidence="5">
    <location>
        <begin position="211"/>
        <end position="236"/>
    </location>
</feature>
<dbReference type="SMART" id="SM00382">
    <property type="entry name" value="AAA"/>
    <property type="match status" value="1"/>
</dbReference>
<keyword evidence="1" id="KW-0813">Transport</keyword>
<dbReference type="RefSeq" id="WP_272737211.1">
    <property type="nucleotide sequence ID" value="NZ_CP116942.1"/>
</dbReference>
<dbReference type="Gene3D" id="3.40.50.300">
    <property type="entry name" value="P-loop containing nucleotide triphosphate hydrolases"/>
    <property type="match status" value="1"/>
</dbReference>
<protein>
    <submittedName>
        <fullName evidence="7">Heme ABC exporter ATP-binding protein CcmA</fullName>
    </submittedName>
</protein>
<dbReference type="CDD" id="cd03230">
    <property type="entry name" value="ABC_DR_subfamily_A"/>
    <property type="match status" value="1"/>
</dbReference>
<feature type="domain" description="ABC transporter" evidence="6">
    <location>
        <begin position="5"/>
        <end position="232"/>
    </location>
</feature>
<dbReference type="NCBIfam" id="TIGR01189">
    <property type="entry name" value="ccmA"/>
    <property type="match status" value="1"/>
</dbReference>
<evidence type="ECO:0000313" key="7">
    <source>
        <dbReference type="EMBL" id="WCO67690.1"/>
    </source>
</evidence>
<dbReference type="AlphaFoldDB" id="A0AAF0BWD2"/>